<name>A0AC35EVN9_9BILA</name>
<proteinExistence type="predicted"/>
<protein>
    <submittedName>
        <fullName evidence="2">Uncharacterized protein</fullName>
    </submittedName>
</protein>
<dbReference type="WBParaSite" id="PS1159_v2.g10477.t1">
    <property type="protein sequence ID" value="PS1159_v2.g10477.t1"/>
    <property type="gene ID" value="PS1159_v2.g10477"/>
</dbReference>
<accession>A0AC35EVN9</accession>
<evidence type="ECO:0000313" key="2">
    <source>
        <dbReference type="WBParaSite" id="PS1159_v2.g10477.t1"/>
    </source>
</evidence>
<dbReference type="Proteomes" id="UP000887580">
    <property type="component" value="Unplaced"/>
</dbReference>
<sequence>MINEAFGEIDINEQETFTNMTFLHYACQYGIEKIVTDLILKGANINLKDSNGNLPSHFAAACTDNIQIIEAIINVIPKDERNICIIEYICTKNISGFNALRLAVEHKRGNIVQYLLKLYETYSLVIDNLPLLQLSSQKNDFSIFSLLEKSTCSTTYDKKGAVLIVAAENENALLTEKLLLETDFSIEATDERGYTPLLIAASCDNVENVKVLIEHDASITAIAFNGKTILAVAVEHNATNVFKYLLSAETMIFTLSETIAHFCQTKLLYQRNFHDRNTPLHIVAQTGNVEIFKAMIEYYHDVNIRNFDLQTPLHIAAENGNEEIFEALLKISTFSLHLPDKNNETPLSIACKNNSSKMIKFVMKDIDLISDPDKRKYYLQLSINTENTYLLKSLFNKHHLSQDIHHSSIHKDNQAYFKLFIENGYFEGVSFLLNSKNWKALLRRQPISERNPNPKSPMQLLVQFMPELAQKVFDKCIQGENYIYEFIDDIYYVDFLSLQLLARNQKDAAIEKEIWHNDKEYKTQDLKDSVIKRIRHKEIIDSHPLTLMVKHKRYDLLSHKLVESYIDLKWNRFAKWGYYSLCFFHIMIVLFLTNLIIDTKQQLKVEKGNITLTNDWEITSNDGWIVTIIGMIHLSVTIYKLYHDFDIKHRCFDLFFGLLMVVFGQSVFSLGSNLQRNELIILNFCAWFSILNYLKRHPRFGVYVLMINHIVMSFLRFAPIFVMFLLPFAILFHVLLGEKRNIASFLGTFVQILVMMIGELDYKSLGATNTTFVTTTMFCLFLFIVTIFLMNLLIGLAVSDITKILEKAATTRRIMQIETIHHVELAMPEFLRKKFWKGFCQNEKAFKDFENEKHYFTTSKFRQWFKWVGLPKSAIGTMNDDSINQLENKVVKLEQELKINMEDQKKNISEIHESLKNLTVLIKNLNKV</sequence>
<organism evidence="1 2">
    <name type="scientific">Panagrolaimus sp. PS1159</name>
    <dbReference type="NCBI Taxonomy" id="55785"/>
    <lineage>
        <taxon>Eukaryota</taxon>
        <taxon>Metazoa</taxon>
        <taxon>Ecdysozoa</taxon>
        <taxon>Nematoda</taxon>
        <taxon>Chromadorea</taxon>
        <taxon>Rhabditida</taxon>
        <taxon>Tylenchina</taxon>
        <taxon>Panagrolaimomorpha</taxon>
        <taxon>Panagrolaimoidea</taxon>
        <taxon>Panagrolaimidae</taxon>
        <taxon>Panagrolaimus</taxon>
    </lineage>
</organism>
<reference evidence="2" key="1">
    <citation type="submission" date="2022-11" db="UniProtKB">
        <authorList>
            <consortium name="WormBaseParasite"/>
        </authorList>
    </citation>
    <scope>IDENTIFICATION</scope>
</reference>
<evidence type="ECO:0000313" key="1">
    <source>
        <dbReference type="Proteomes" id="UP000887580"/>
    </source>
</evidence>